<dbReference type="GO" id="GO:0005524">
    <property type="term" value="F:ATP binding"/>
    <property type="evidence" value="ECO:0007669"/>
    <property type="project" value="InterPro"/>
</dbReference>
<dbReference type="Proteomes" id="UP001152622">
    <property type="component" value="Chromosome 22"/>
</dbReference>
<accession>A0A9Q1E7Z4</accession>
<dbReference type="GO" id="GO:0004672">
    <property type="term" value="F:protein kinase activity"/>
    <property type="evidence" value="ECO:0007669"/>
    <property type="project" value="InterPro"/>
</dbReference>
<dbReference type="PANTHER" id="PTHR46538:SF4">
    <property type="entry name" value="NON-SPECIFIC SERINE_THREONINE PROTEIN KINASE"/>
    <property type="match status" value="1"/>
</dbReference>
<evidence type="ECO:0000313" key="4">
    <source>
        <dbReference type="Proteomes" id="UP001152622"/>
    </source>
</evidence>
<feature type="region of interest" description="Disordered" evidence="1">
    <location>
        <begin position="229"/>
        <end position="329"/>
    </location>
</feature>
<feature type="domain" description="Protein kinase" evidence="2">
    <location>
        <begin position="1"/>
        <end position="82"/>
    </location>
</feature>
<dbReference type="InterPro" id="IPR051585">
    <property type="entry name" value="STE20_Ser/Thr_Kinases"/>
</dbReference>
<dbReference type="AlphaFoldDB" id="A0A9Q1E7Z4"/>
<organism evidence="3 4">
    <name type="scientific">Synaphobranchus kaupii</name>
    <name type="common">Kaup's arrowtooth eel</name>
    <dbReference type="NCBI Taxonomy" id="118154"/>
    <lineage>
        <taxon>Eukaryota</taxon>
        <taxon>Metazoa</taxon>
        <taxon>Chordata</taxon>
        <taxon>Craniata</taxon>
        <taxon>Vertebrata</taxon>
        <taxon>Euteleostomi</taxon>
        <taxon>Actinopterygii</taxon>
        <taxon>Neopterygii</taxon>
        <taxon>Teleostei</taxon>
        <taxon>Anguilliformes</taxon>
        <taxon>Synaphobranchidae</taxon>
        <taxon>Synaphobranchus</taxon>
    </lineage>
</organism>
<evidence type="ECO:0000256" key="1">
    <source>
        <dbReference type="SAM" id="MobiDB-lite"/>
    </source>
</evidence>
<dbReference type="OrthoDB" id="1022360at2759"/>
<evidence type="ECO:0000259" key="2">
    <source>
        <dbReference type="PROSITE" id="PS50011"/>
    </source>
</evidence>
<dbReference type="InterPro" id="IPR011009">
    <property type="entry name" value="Kinase-like_dom_sf"/>
</dbReference>
<dbReference type="PROSITE" id="PS50011">
    <property type="entry name" value="PROTEIN_KINASE_DOM"/>
    <property type="match status" value="1"/>
</dbReference>
<dbReference type="SUPFAM" id="SSF56112">
    <property type="entry name" value="Protein kinase-like (PK-like)"/>
    <property type="match status" value="1"/>
</dbReference>
<dbReference type="EMBL" id="JAINUF010000022">
    <property type="protein sequence ID" value="KAJ8333847.1"/>
    <property type="molecule type" value="Genomic_DNA"/>
</dbReference>
<sequence length="329" mass="36604">MSKDNPYSCKADVWSLGITLVEAAEMEPPHHNLNPMRVLLKITKSPPPTLTNPRLWTSCAGALQKNPETRWGVQQLLAHPFSCAGRDGRALKELIAEAKADVTEVIEAESLSDLRHSLAEEISRILKRGQPTFRLETRQKMRVWYQRPKACRKPRPPKSSAQTTPRATPHLPPSRTGGPVVTRRASRGREKAQKRARRLSVPGTLLSLFSSTSRRCKSGFWADSPVVPAAQNLQNGSGDGVEGQGDAGSVEREEGTGGVGGGCGQKPPLLCQRRIVPRQGRRREEELKQRGQEEELSQRGQEEELKQRGQKEELSQRGQKEELKQRGQE</sequence>
<comment type="caution">
    <text evidence="3">The sequence shown here is derived from an EMBL/GenBank/DDBJ whole genome shotgun (WGS) entry which is preliminary data.</text>
</comment>
<evidence type="ECO:0000313" key="3">
    <source>
        <dbReference type="EMBL" id="KAJ8333847.1"/>
    </source>
</evidence>
<dbReference type="InterPro" id="IPR000719">
    <property type="entry name" value="Prot_kinase_dom"/>
</dbReference>
<reference evidence="3" key="1">
    <citation type="journal article" date="2023" name="Science">
        <title>Genome structures resolve the early diversification of teleost fishes.</title>
        <authorList>
            <person name="Parey E."/>
            <person name="Louis A."/>
            <person name="Montfort J."/>
            <person name="Bouchez O."/>
            <person name="Roques C."/>
            <person name="Iampietro C."/>
            <person name="Lluch J."/>
            <person name="Castinel A."/>
            <person name="Donnadieu C."/>
            <person name="Desvignes T."/>
            <person name="Floi Bucao C."/>
            <person name="Jouanno E."/>
            <person name="Wen M."/>
            <person name="Mejri S."/>
            <person name="Dirks R."/>
            <person name="Jansen H."/>
            <person name="Henkel C."/>
            <person name="Chen W.J."/>
            <person name="Zahm M."/>
            <person name="Cabau C."/>
            <person name="Klopp C."/>
            <person name="Thompson A.W."/>
            <person name="Robinson-Rechavi M."/>
            <person name="Braasch I."/>
            <person name="Lecointre G."/>
            <person name="Bobe J."/>
            <person name="Postlethwait J.H."/>
            <person name="Berthelot C."/>
            <person name="Roest Crollius H."/>
            <person name="Guiguen Y."/>
        </authorList>
    </citation>
    <scope>NUCLEOTIDE SEQUENCE</scope>
    <source>
        <strain evidence="3">WJC10195</strain>
    </source>
</reference>
<keyword evidence="4" id="KW-1185">Reference proteome</keyword>
<gene>
    <name evidence="3" type="ORF">SKAU_G00411660</name>
</gene>
<feature type="compositionally biased region" description="Basic and acidic residues" evidence="1">
    <location>
        <begin position="282"/>
        <end position="329"/>
    </location>
</feature>
<dbReference type="PANTHER" id="PTHR46538">
    <property type="entry name" value="PROTEIN KINASE DOMAIN-CONTAINING PROTEIN"/>
    <property type="match status" value="1"/>
</dbReference>
<protein>
    <recommendedName>
        <fullName evidence="2">Protein kinase domain-containing protein</fullName>
    </recommendedName>
</protein>
<name>A0A9Q1E7Z4_SYNKA</name>
<feature type="region of interest" description="Disordered" evidence="1">
    <location>
        <begin position="147"/>
        <end position="199"/>
    </location>
</feature>
<proteinExistence type="predicted"/>
<dbReference type="Gene3D" id="1.10.510.10">
    <property type="entry name" value="Transferase(Phosphotransferase) domain 1"/>
    <property type="match status" value="1"/>
</dbReference>
<feature type="compositionally biased region" description="Gly residues" evidence="1">
    <location>
        <begin position="237"/>
        <end position="246"/>
    </location>
</feature>